<dbReference type="EMBL" id="KQ435889">
    <property type="protein sequence ID" value="KOX69486.1"/>
    <property type="molecule type" value="Genomic_DNA"/>
</dbReference>
<dbReference type="AlphaFoldDB" id="A0A0M8ZT76"/>
<proteinExistence type="predicted"/>
<accession>A0A0M8ZT76</accession>
<dbReference type="Proteomes" id="UP000053105">
    <property type="component" value="Unassembled WGS sequence"/>
</dbReference>
<keyword evidence="2" id="KW-1185">Reference proteome</keyword>
<evidence type="ECO:0000313" key="2">
    <source>
        <dbReference type="Proteomes" id="UP000053105"/>
    </source>
</evidence>
<evidence type="ECO:0000313" key="1">
    <source>
        <dbReference type="EMBL" id="KOX69486.1"/>
    </source>
</evidence>
<reference evidence="1 2" key="1">
    <citation type="submission" date="2015-07" db="EMBL/GenBank/DDBJ databases">
        <title>The genome of Melipona quadrifasciata.</title>
        <authorList>
            <person name="Pan H."/>
            <person name="Kapheim K."/>
        </authorList>
    </citation>
    <scope>NUCLEOTIDE SEQUENCE [LARGE SCALE GENOMIC DNA]</scope>
    <source>
        <strain evidence="1">0111107301</strain>
        <tissue evidence="1">Whole body</tissue>
    </source>
</reference>
<organism evidence="1 2">
    <name type="scientific">Melipona quadrifasciata</name>
    <dbReference type="NCBI Taxonomy" id="166423"/>
    <lineage>
        <taxon>Eukaryota</taxon>
        <taxon>Metazoa</taxon>
        <taxon>Ecdysozoa</taxon>
        <taxon>Arthropoda</taxon>
        <taxon>Hexapoda</taxon>
        <taxon>Insecta</taxon>
        <taxon>Pterygota</taxon>
        <taxon>Neoptera</taxon>
        <taxon>Endopterygota</taxon>
        <taxon>Hymenoptera</taxon>
        <taxon>Apocrita</taxon>
        <taxon>Aculeata</taxon>
        <taxon>Apoidea</taxon>
        <taxon>Anthophila</taxon>
        <taxon>Apidae</taxon>
        <taxon>Melipona</taxon>
    </lineage>
</organism>
<gene>
    <name evidence="1" type="ORF">WN51_06570</name>
</gene>
<name>A0A0M8ZT76_9HYME</name>
<sequence>MEGSLYESLDQTISVFDDEAHHFDIKMVREGFLPGQRQAAETFVQMRSSIDSPSSDLVA</sequence>
<protein>
    <submittedName>
        <fullName evidence="1">Uncharacterized protein</fullName>
    </submittedName>
</protein>